<proteinExistence type="predicted"/>
<organism evidence="1 2">
    <name type="scientific">Phytophthora fragariae</name>
    <dbReference type="NCBI Taxonomy" id="53985"/>
    <lineage>
        <taxon>Eukaryota</taxon>
        <taxon>Sar</taxon>
        <taxon>Stramenopiles</taxon>
        <taxon>Oomycota</taxon>
        <taxon>Peronosporomycetes</taxon>
        <taxon>Peronosporales</taxon>
        <taxon>Peronosporaceae</taxon>
        <taxon>Phytophthora</taxon>
    </lineage>
</organism>
<gene>
    <name evidence="1" type="ORF">PF008_g11735</name>
</gene>
<accession>A0A6G0RQG9</accession>
<dbReference type="AlphaFoldDB" id="A0A6G0RQG9"/>
<comment type="caution">
    <text evidence="1">The sequence shown here is derived from an EMBL/GenBank/DDBJ whole genome shotgun (WGS) entry which is preliminary data.</text>
</comment>
<dbReference type="Proteomes" id="UP000486351">
    <property type="component" value="Unassembled WGS sequence"/>
</dbReference>
<dbReference type="EMBL" id="QXFY01000637">
    <property type="protein sequence ID" value="KAE9339105.1"/>
    <property type="molecule type" value="Genomic_DNA"/>
</dbReference>
<protein>
    <submittedName>
        <fullName evidence="1">Uncharacterized protein</fullName>
    </submittedName>
</protein>
<evidence type="ECO:0000313" key="2">
    <source>
        <dbReference type="Proteomes" id="UP000486351"/>
    </source>
</evidence>
<name>A0A6G0RQG9_9STRA</name>
<evidence type="ECO:0000313" key="1">
    <source>
        <dbReference type="EMBL" id="KAE9339105.1"/>
    </source>
</evidence>
<reference evidence="1 2" key="1">
    <citation type="submission" date="2018-09" db="EMBL/GenBank/DDBJ databases">
        <title>Genomic investigation of the strawberry pathogen Phytophthora fragariae indicates pathogenicity is determined by transcriptional variation in three key races.</title>
        <authorList>
            <person name="Adams T.M."/>
            <person name="Armitage A.D."/>
            <person name="Sobczyk M.K."/>
            <person name="Bates H.J."/>
            <person name="Dunwell J.M."/>
            <person name="Nellist C.F."/>
            <person name="Harrison R.J."/>
        </authorList>
    </citation>
    <scope>NUCLEOTIDE SEQUENCE [LARGE SCALE GENOMIC DNA]</scope>
    <source>
        <strain evidence="1 2">NOV-77</strain>
    </source>
</reference>
<sequence length="203" mass="22804">MVEQFQETHLEVMMTADVSPAAKLRKNMTHNSLIAQLYSANADSARGRQMVDRIMEDVTLLHFDGIHTLKFVFHSQRIAERYTGLAFRLNGTCIELEDSRTGLNASTYQPARLKRLYAVRVYGSEPLGLVVLLTTLGQLPGVQVVDAERPRFDSTDIVDNRFLLLRLHAESCPAALRGITKIVLIGHLVTLHHHVVHQRLPCG</sequence>